<evidence type="ECO:0000313" key="15">
    <source>
        <dbReference type="Proteomes" id="UP000595253"/>
    </source>
</evidence>
<dbReference type="Proteomes" id="UP000663552">
    <property type="component" value="Chromosome"/>
</dbReference>
<organism evidence="11 14">
    <name type="scientific">Lactococcus lactis subsp. cremoris</name>
    <name type="common">Streptococcus cremoris</name>
    <dbReference type="NCBI Taxonomy" id="1359"/>
    <lineage>
        <taxon>Bacteria</taxon>
        <taxon>Bacillati</taxon>
        <taxon>Bacillota</taxon>
        <taxon>Bacilli</taxon>
        <taxon>Lactobacillales</taxon>
        <taxon>Streptococcaceae</taxon>
        <taxon>Lactococcus</taxon>
    </lineage>
</organism>
<dbReference type="InterPro" id="IPR020617">
    <property type="entry name" value="Thiolase_C"/>
</dbReference>
<dbReference type="PROSITE" id="PS00099">
    <property type="entry name" value="THIOLASE_3"/>
    <property type="match status" value="1"/>
</dbReference>
<dbReference type="PROSITE" id="PS00098">
    <property type="entry name" value="THIOLASE_1"/>
    <property type="match status" value="1"/>
</dbReference>
<dbReference type="Gene3D" id="3.40.47.10">
    <property type="match status" value="2"/>
</dbReference>
<dbReference type="InterPro" id="IPR020615">
    <property type="entry name" value="Thiolase_acyl_enz_int_AS"/>
</dbReference>
<evidence type="ECO:0000256" key="7">
    <source>
        <dbReference type="RuleBase" id="RU003557"/>
    </source>
</evidence>
<dbReference type="CDD" id="cd00751">
    <property type="entry name" value="thiolase"/>
    <property type="match status" value="1"/>
</dbReference>
<evidence type="ECO:0000256" key="8">
    <source>
        <dbReference type="SAM" id="Phobius"/>
    </source>
</evidence>
<dbReference type="PIRSF" id="PIRSF000429">
    <property type="entry name" value="Ac-CoA_Ac_transf"/>
    <property type="match status" value="1"/>
</dbReference>
<evidence type="ECO:0000313" key="14">
    <source>
        <dbReference type="Proteomes" id="UP000191806"/>
    </source>
</evidence>
<dbReference type="Pfam" id="PF02803">
    <property type="entry name" value="Thiolase_C"/>
    <property type="match status" value="1"/>
</dbReference>
<feature type="active site" description="Proton acceptor" evidence="6">
    <location>
        <position position="363"/>
    </location>
</feature>
<evidence type="ECO:0000259" key="9">
    <source>
        <dbReference type="Pfam" id="PF00108"/>
    </source>
</evidence>
<accession>A0A166XAP7</accession>
<keyword evidence="8" id="KW-0472">Membrane</keyword>
<evidence type="ECO:0000256" key="3">
    <source>
        <dbReference type="ARBA" id="ARBA00022679"/>
    </source>
</evidence>
<evidence type="ECO:0000313" key="12">
    <source>
        <dbReference type="EMBL" id="BCO05328.1"/>
    </source>
</evidence>
<evidence type="ECO:0000256" key="4">
    <source>
        <dbReference type="ARBA" id="ARBA00023315"/>
    </source>
</evidence>
<feature type="active site" description="Proton acceptor" evidence="6">
    <location>
        <position position="333"/>
    </location>
</feature>
<dbReference type="InterPro" id="IPR020610">
    <property type="entry name" value="Thiolase_AS"/>
</dbReference>
<dbReference type="Proteomes" id="UP000595253">
    <property type="component" value="Chromosome"/>
</dbReference>
<feature type="domain" description="Thiolase N-terminal" evidence="9">
    <location>
        <begin position="4"/>
        <end position="246"/>
    </location>
</feature>
<evidence type="ECO:0000256" key="1">
    <source>
        <dbReference type="ARBA" id="ARBA00010982"/>
    </source>
</evidence>
<dbReference type="EMBL" id="CP032148">
    <property type="protein sequence ID" value="QSD63367.1"/>
    <property type="molecule type" value="Genomic_DNA"/>
</dbReference>
<keyword evidence="8" id="KW-1133">Transmembrane helix</keyword>
<dbReference type="GO" id="GO:0003985">
    <property type="term" value="F:acetyl-CoA C-acetyltransferase activity"/>
    <property type="evidence" value="ECO:0007669"/>
    <property type="project" value="UniProtKB-EC"/>
</dbReference>
<evidence type="ECO:0000313" key="11">
    <source>
        <dbReference type="EMBL" id="ARE28128.1"/>
    </source>
</evidence>
<gene>
    <name evidence="12" type="primary">thiL</name>
    <name evidence="13" type="ORF">LL1196_1751</name>
    <name evidence="12" type="ORF">LLC_05680</name>
    <name evidence="11" type="ORF">LLJM1_0744</name>
</gene>
<dbReference type="InterPro" id="IPR020616">
    <property type="entry name" value="Thiolase_N"/>
</dbReference>
<dbReference type="FunFam" id="3.40.47.10:FF:000010">
    <property type="entry name" value="Acetyl-CoA acetyltransferase (Thiolase)"/>
    <property type="match status" value="1"/>
</dbReference>
<name>A0A166XAP7_LACLC</name>
<proteinExistence type="inferred from homology"/>
<evidence type="ECO:0000256" key="5">
    <source>
        <dbReference type="ARBA" id="ARBA00030755"/>
    </source>
</evidence>
<reference evidence="13" key="2">
    <citation type="journal article" date="2020" name="Mol. Microbiol.">
        <title>The CWPS Rubik's cube: Linking diversity of cell wall polysaccharide structures with the encoded biosynthetic machinery of selected Lactococcus lactis strains.</title>
        <authorList>
            <person name="Mahony J."/>
            <person name="Frantzen C."/>
            <person name="Vinogradov E."/>
            <person name="Sadovskaya I."/>
            <person name="Theodorou I."/>
            <person name="Kelleher P."/>
            <person name="Chapot-Chartier M.P."/>
            <person name="Cambillau C."/>
            <person name="Holo H."/>
            <person name="van Sinderen D."/>
        </authorList>
    </citation>
    <scope>NUCLEOTIDE SEQUENCE</scope>
    <source>
        <strain evidence="13">1196</strain>
    </source>
</reference>
<keyword evidence="8" id="KW-0812">Transmembrane</keyword>
<dbReference type="EC" id="2.3.1.9" evidence="2"/>
<dbReference type="InterPro" id="IPR016039">
    <property type="entry name" value="Thiolase-like"/>
</dbReference>
<feature type="active site" description="Acyl-thioester intermediate" evidence="6">
    <location>
        <position position="88"/>
    </location>
</feature>
<comment type="similarity">
    <text evidence="1 7">Belongs to the thiolase-like superfamily. Thiolase family.</text>
</comment>
<evidence type="ECO:0000256" key="6">
    <source>
        <dbReference type="PIRSR" id="PIRSR000429-1"/>
    </source>
</evidence>
<dbReference type="SUPFAM" id="SSF53901">
    <property type="entry name" value="Thiolase-like"/>
    <property type="match status" value="2"/>
</dbReference>
<feature type="domain" description="Thiolase C-terminal" evidence="10">
    <location>
        <begin position="257"/>
        <end position="375"/>
    </location>
</feature>
<dbReference type="PANTHER" id="PTHR18919">
    <property type="entry name" value="ACETYL-COA C-ACYLTRANSFERASE"/>
    <property type="match status" value="1"/>
</dbReference>
<keyword evidence="3 7" id="KW-0808">Transferase</keyword>
<dbReference type="EMBL" id="CP015899">
    <property type="protein sequence ID" value="ARE28128.1"/>
    <property type="molecule type" value="Genomic_DNA"/>
</dbReference>
<dbReference type="RefSeq" id="WP_031286480.1">
    <property type="nucleotide sequence ID" value="NZ_AP018499.1"/>
</dbReference>
<feature type="transmembrane region" description="Helical" evidence="8">
    <location>
        <begin position="324"/>
        <end position="350"/>
    </location>
</feature>
<dbReference type="NCBIfam" id="TIGR01930">
    <property type="entry name" value="AcCoA-C-Actrans"/>
    <property type="match status" value="1"/>
</dbReference>
<sequence>MKEIVIIDALRTPVGKYDGALAEYSAEKLGTHVVSALLSKNKNIKSDVEQVIFGNVLQAGNGQNIARQIAINSGLSTSVPASTINEVCGSGMKAVILAKQLLQLGEAEVVIAGGTESMSNAPILKNRNTEEETLSMLSDGLIDAFSGISMGIIGETIAEQFDVSRADQDRFAQNSQEKAVAASQAGIFNDEIVALGELSVDETPRPSSSLEKLATLRTAFKENGTVTAGNSSPVNDGASALILATKDYAEKHGISYFAELVESAEVGIDPAIMGVSPIDAIQKLVQRSGVQLSEIDLFEINEAFAASSIAVNRELGLKDSQVNIYGGAIALGHAIGSSGAKILTTLGYALKREQKRYGIASLCIGGGLGLAILLKNPDF</sequence>
<dbReference type="InterPro" id="IPR002155">
    <property type="entry name" value="Thiolase"/>
</dbReference>
<dbReference type="Pfam" id="PF00108">
    <property type="entry name" value="Thiolase_N"/>
    <property type="match status" value="1"/>
</dbReference>
<evidence type="ECO:0000259" key="10">
    <source>
        <dbReference type="Pfam" id="PF02803"/>
    </source>
</evidence>
<reference evidence="12 15" key="3">
    <citation type="submission" date="2020-12" db="EMBL/GenBank/DDBJ databases">
        <title>Complete genome sequence of lactococcus lactis subsp. cremoris strain EPSC and strain G3-2.</title>
        <authorList>
            <person name="Kita K."/>
            <person name="Ishikawa S."/>
        </authorList>
    </citation>
    <scope>NUCLEOTIDE SEQUENCE [LARGE SCALE GENOMIC DNA]</scope>
    <source>
        <strain evidence="12 15">EPSC</strain>
    </source>
</reference>
<protein>
    <recommendedName>
        <fullName evidence="2">acetyl-CoA C-acetyltransferase</fullName>
        <ecNumber evidence="2">2.3.1.9</ecNumber>
    </recommendedName>
    <alternativeName>
        <fullName evidence="5">Acetoacetyl-CoA thiolase</fullName>
    </alternativeName>
</protein>
<reference evidence="11 14" key="1">
    <citation type="journal article" date="2017" name="BMC Genomics">
        <title>Comparative and functional genomics of the Lactococcus lactis taxon; insights into evolution and niche adaptation.</title>
        <authorList>
            <person name="Kelleher P."/>
            <person name="Bottacini F."/>
            <person name="Mahony J."/>
            <person name="Kilcawley K.N."/>
            <person name="van Sinderen D."/>
        </authorList>
    </citation>
    <scope>NUCLEOTIDE SEQUENCE [LARGE SCALE GENOMIC DNA]</scope>
    <source>
        <strain evidence="11 14">JM1</strain>
    </source>
</reference>
<reference evidence="11" key="4">
    <citation type="submission" date="2023-03" db="EMBL/GenBank/DDBJ databases">
        <authorList>
            <person name="McDonnell B."/>
        </authorList>
    </citation>
    <scope>NUCLEOTIDE SEQUENCE</scope>
    <source>
        <strain evidence="11">JM1</strain>
    </source>
</reference>
<dbReference type="EMBL" id="AP024222">
    <property type="protein sequence ID" value="BCO05328.1"/>
    <property type="molecule type" value="Genomic_DNA"/>
</dbReference>
<feature type="transmembrane region" description="Helical" evidence="8">
    <location>
        <begin position="357"/>
        <end position="374"/>
    </location>
</feature>
<keyword evidence="4 7" id="KW-0012">Acyltransferase</keyword>
<evidence type="ECO:0000313" key="13">
    <source>
        <dbReference type="EMBL" id="QSD63367.1"/>
    </source>
</evidence>
<dbReference type="PANTHER" id="PTHR18919:SF107">
    <property type="entry name" value="ACETYL-COA ACETYLTRANSFERASE, CYTOSOLIC"/>
    <property type="match status" value="1"/>
</dbReference>
<evidence type="ECO:0000256" key="2">
    <source>
        <dbReference type="ARBA" id="ARBA00012705"/>
    </source>
</evidence>
<dbReference type="Proteomes" id="UP000191806">
    <property type="component" value="Chromosome"/>
</dbReference>
<dbReference type="AlphaFoldDB" id="A0A166XAP7"/>